<evidence type="ECO:0000313" key="3">
    <source>
        <dbReference type="EMBL" id="GGH13712.1"/>
    </source>
</evidence>
<feature type="domain" description="Peptidoglycan binding-like" evidence="2">
    <location>
        <begin position="154"/>
        <end position="207"/>
    </location>
</feature>
<protein>
    <recommendedName>
        <fullName evidence="2">Peptidoglycan binding-like domain-containing protein</fullName>
    </recommendedName>
</protein>
<comment type="caution">
    <text evidence="3">The sequence shown here is derived from an EMBL/GenBank/DDBJ whole genome shotgun (WGS) entry which is preliminary data.</text>
</comment>
<name>A0A917MH08_9HYPH</name>
<accession>A0A917MH08</accession>
<dbReference type="Pfam" id="PF01471">
    <property type="entry name" value="PG_binding_1"/>
    <property type="match status" value="1"/>
</dbReference>
<dbReference type="RefSeq" id="WP_188516809.1">
    <property type="nucleotide sequence ID" value="NZ_BMES01000001.1"/>
</dbReference>
<feature type="compositionally biased region" description="Polar residues" evidence="1">
    <location>
        <begin position="100"/>
        <end position="109"/>
    </location>
</feature>
<dbReference type="InterPro" id="IPR002477">
    <property type="entry name" value="Peptidoglycan-bd-like"/>
</dbReference>
<organism evidence="3 4">
    <name type="scientific">Alsobacter metallidurans</name>
    <dbReference type="NCBI Taxonomy" id="340221"/>
    <lineage>
        <taxon>Bacteria</taxon>
        <taxon>Pseudomonadati</taxon>
        <taxon>Pseudomonadota</taxon>
        <taxon>Alphaproteobacteria</taxon>
        <taxon>Hyphomicrobiales</taxon>
        <taxon>Alsobacteraceae</taxon>
        <taxon>Alsobacter</taxon>
    </lineage>
</organism>
<sequence>MPEVLARTDHDFVLSQERRPRKARAKRKPSRASWFGALFRNPGVTAVGAAGAAIGVGIIVNALALQNAPHPAPLFGKGAADVVKVGAIPPVLPPSRPTDLGNSPTSTASVVAAESPRPQKASLSTPSATPQPIPRDAIGDMLRGGSSGVELNKGVLAAQKALNKLGYGPVKADGVMGSGTRQAVERFEQDRKLPQTGELNPRTAKALASASGIALD</sequence>
<feature type="region of interest" description="Disordered" evidence="1">
    <location>
        <begin position="187"/>
        <end position="216"/>
    </location>
</feature>
<dbReference type="AlphaFoldDB" id="A0A917MH08"/>
<dbReference type="Proteomes" id="UP000603912">
    <property type="component" value="Unassembled WGS sequence"/>
</dbReference>
<reference evidence="3" key="2">
    <citation type="submission" date="2020-09" db="EMBL/GenBank/DDBJ databases">
        <authorList>
            <person name="Sun Q."/>
            <person name="Zhou Y."/>
        </authorList>
    </citation>
    <scope>NUCLEOTIDE SEQUENCE</scope>
    <source>
        <strain evidence="3">CGMCC 1.12214</strain>
    </source>
</reference>
<keyword evidence="4" id="KW-1185">Reference proteome</keyword>
<dbReference type="EMBL" id="BMES01000001">
    <property type="protein sequence ID" value="GGH13712.1"/>
    <property type="molecule type" value="Genomic_DNA"/>
</dbReference>
<dbReference type="InterPro" id="IPR036366">
    <property type="entry name" value="PGBDSf"/>
</dbReference>
<evidence type="ECO:0000313" key="4">
    <source>
        <dbReference type="Proteomes" id="UP000603912"/>
    </source>
</evidence>
<proteinExistence type="predicted"/>
<evidence type="ECO:0000259" key="2">
    <source>
        <dbReference type="Pfam" id="PF01471"/>
    </source>
</evidence>
<feature type="region of interest" description="Disordered" evidence="1">
    <location>
        <begin position="92"/>
        <end position="133"/>
    </location>
</feature>
<dbReference type="InterPro" id="IPR036365">
    <property type="entry name" value="PGBD-like_sf"/>
</dbReference>
<dbReference type="Gene3D" id="1.10.101.10">
    <property type="entry name" value="PGBD-like superfamily/PGBD"/>
    <property type="match status" value="1"/>
</dbReference>
<feature type="compositionally biased region" description="Polar residues" evidence="1">
    <location>
        <begin position="121"/>
        <end position="130"/>
    </location>
</feature>
<dbReference type="SUPFAM" id="SSF47090">
    <property type="entry name" value="PGBD-like"/>
    <property type="match status" value="1"/>
</dbReference>
<reference evidence="3" key="1">
    <citation type="journal article" date="2014" name="Int. J. Syst. Evol. Microbiol.">
        <title>Complete genome sequence of Corynebacterium casei LMG S-19264T (=DSM 44701T), isolated from a smear-ripened cheese.</title>
        <authorList>
            <consortium name="US DOE Joint Genome Institute (JGI-PGF)"/>
            <person name="Walter F."/>
            <person name="Albersmeier A."/>
            <person name="Kalinowski J."/>
            <person name="Ruckert C."/>
        </authorList>
    </citation>
    <scope>NUCLEOTIDE SEQUENCE</scope>
    <source>
        <strain evidence="3">CGMCC 1.12214</strain>
    </source>
</reference>
<gene>
    <name evidence="3" type="ORF">GCM10007036_12510</name>
</gene>
<evidence type="ECO:0000256" key="1">
    <source>
        <dbReference type="SAM" id="MobiDB-lite"/>
    </source>
</evidence>